<dbReference type="CDD" id="cd07035">
    <property type="entry name" value="TPP_PYR_POX_like"/>
    <property type="match status" value="1"/>
</dbReference>
<dbReference type="SUPFAM" id="SSF52467">
    <property type="entry name" value="DHS-like NAD/FAD-binding domain"/>
    <property type="match status" value="1"/>
</dbReference>
<keyword evidence="5" id="KW-0808">Transferase</keyword>
<evidence type="ECO:0000256" key="2">
    <source>
        <dbReference type="ARBA" id="ARBA00023052"/>
    </source>
</evidence>
<gene>
    <name evidence="5" type="ORF">UV73_C0003G0010</name>
</gene>
<dbReference type="InterPro" id="IPR011766">
    <property type="entry name" value="TPP_enzyme_TPP-bd"/>
</dbReference>
<dbReference type="GO" id="GO:0003984">
    <property type="term" value="F:acetolactate synthase activity"/>
    <property type="evidence" value="ECO:0007669"/>
    <property type="project" value="UniProtKB-EC"/>
</dbReference>
<dbReference type="EMBL" id="LCFP01000003">
    <property type="protein sequence ID" value="KKS98068.1"/>
    <property type="molecule type" value="Genomic_DNA"/>
</dbReference>
<evidence type="ECO:0000256" key="1">
    <source>
        <dbReference type="ARBA" id="ARBA00007812"/>
    </source>
</evidence>
<dbReference type="GO" id="GO:0030976">
    <property type="term" value="F:thiamine pyrophosphate binding"/>
    <property type="evidence" value="ECO:0007669"/>
    <property type="project" value="InterPro"/>
</dbReference>
<dbReference type="GO" id="GO:0009097">
    <property type="term" value="P:isoleucine biosynthetic process"/>
    <property type="evidence" value="ECO:0007669"/>
    <property type="project" value="TreeGrafter"/>
</dbReference>
<sequence length="578" mass="64619">MPNNKKLLTGAQAVARVLKQQEINTVFAYPGTSELFLCNAILNTKGMHLINGRGDKESAFMAAGAGLVKPLQACAILHGARGLTNACGAIADTRRNEISTIFIAGLPSLSSQPFLPPHGEYNLIDTIGKFTNSYEEITSLDPQEFILKLGRIISRTKEIPAGPVLLGIPQDVLEKKYIPADFNIGNFRSQNIASKNMLINKAVRKIKESKYPVILADDYIFKTENALKALNNLTFSAKIPVFQLFYSRGPMLFEKISVRKCPAFFGYYKLDNPISQKLIKMCDLLITIEDRNMYSRVVGQLPPCPKIAITSSRDKTIKNNYLKETDVIIEGNISKIMESITNKVEITENSRTRLIDWDKLRKIKIKPDKNYPRKYSFLREKIVEIFGEVLKSVKNPVIVDDSQMFGGMVAKNYDNLPDKIRIFGDHGAFVGAGISYATGLAVANRNLNVFCLLGDQAFVNGFQGFAAAFENKTKCIYIVLNNGESVSLFKQVRSQDSRAFIKDKRFLKNIPGFSYSDIAKAIGLKTYKIENNQNQKTAFRKALLKSLKLNKPVLIEIKAPSEKDAWHGVWTTEGNEAK</sequence>
<proteinExistence type="inferred from homology"/>
<dbReference type="PANTHER" id="PTHR18968">
    <property type="entry name" value="THIAMINE PYROPHOSPHATE ENZYMES"/>
    <property type="match status" value="1"/>
</dbReference>
<protein>
    <submittedName>
        <fullName evidence="5">Acetolactate synthase catalytic subunit, acetolactate synthase I/II/III large subunit</fullName>
        <ecNumber evidence="5">2.2.1.6</ecNumber>
    </submittedName>
</protein>
<dbReference type="Gene3D" id="3.40.50.970">
    <property type="match status" value="2"/>
</dbReference>
<dbReference type="InterPro" id="IPR045229">
    <property type="entry name" value="TPP_enz"/>
</dbReference>
<dbReference type="GO" id="GO:0005948">
    <property type="term" value="C:acetolactate synthase complex"/>
    <property type="evidence" value="ECO:0007669"/>
    <property type="project" value="TreeGrafter"/>
</dbReference>
<dbReference type="STRING" id="1618443.UV73_C0003G0010"/>
<dbReference type="AlphaFoldDB" id="A0A0G1GGY0"/>
<organism evidence="5 6">
    <name type="scientific">Candidatus Gottesmanbacteria bacterium GW2011_GWA2_43_14</name>
    <dbReference type="NCBI Taxonomy" id="1618443"/>
    <lineage>
        <taxon>Bacteria</taxon>
        <taxon>Candidatus Gottesmaniibacteriota</taxon>
    </lineage>
</organism>
<evidence type="ECO:0000313" key="5">
    <source>
        <dbReference type="EMBL" id="KKS98068.1"/>
    </source>
</evidence>
<feature type="domain" description="Thiamine pyrophosphate enzyme TPP-binding" evidence="3">
    <location>
        <begin position="430"/>
        <end position="557"/>
    </location>
</feature>
<dbReference type="GO" id="GO:0009099">
    <property type="term" value="P:L-valine biosynthetic process"/>
    <property type="evidence" value="ECO:0007669"/>
    <property type="project" value="TreeGrafter"/>
</dbReference>
<comment type="caution">
    <text evidence="5">The sequence shown here is derived from an EMBL/GenBank/DDBJ whole genome shotgun (WGS) entry which is preliminary data.</text>
</comment>
<accession>A0A0G1GGY0</accession>
<evidence type="ECO:0000259" key="3">
    <source>
        <dbReference type="Pfam" id="PF02775"/>
    </source>
</evidence>
<dbReference type="Pfam" id="PF02776">
    <property type="entry name" value="TPP_enzyme_N"/>
    <property type="match status" value="1"/>
</dbReference>
<dbReference type="InterPro" id="IPR029035">
    <property type="entry name" value="DHS-like_NAD/FAD-binding_dom"/>
</dbReference>
<feature type="domain" description="Thiamine pyrophosphate enzyme N-terminal TPP-binding" evidence="4">
    <location>
        <begin position="9"/>
        <end position="117"/>
    </location>
</feature>
<name>A0A0G1GGY0_9BACT</name>
<dbReference type="InterPro" id="IPR012001">
    <property type="entry name" value="Thiamin_PyroP_enz_TPP-bd_dom"/>
</dbReference>
<dbReference type="Pfam" id="PF02775">
    <property type="entry name" value="TPP_enzyme_C"/>
    <property type="match status" value="1"/>
</dbReference>
<dbReference type="Proteomes" id="UP000034894">
    <property type="component" value="Unassembled WGS sequence"/>
</dbReference>
<dbReference type="EC" id="2.2.1.6" evidence="5"/>
<evidence type="ECO:0000259" key="4">
    <source>
        <dbReference type="Pfam" id="PF02776"/>
    </source>
</evidence>
<comment type="similarity">
    <text evidence="1">Belongs to the TPP enzyme family.</text>
</comment>
<dbReference type="GO" id="GO:0050660">
    <property type="term" value="F:flavin adenine dinucleotide binding"/>
    <property type="evidence" value="ECO:0007669"/>
    <property type="project" value="TreeGrafter"/>
</dbReference>
<dbReference type="SUPFAM" id="SSF52518">
    <property type="entry name" value="Thiamin diphosphate-binding fold (THDP-binding)"/>
    <property type="match status" value="2"/>
</dbReference>
<keyword evidence="2" id="KW-0786">Thiamine pyrophosphate</keyword>
<reference evidence="5 6" key="1">
    <citation type="journal article" date="2015" name="Nature">
        <title>rRNA introns, odd ribosomes, and small enigmatic genomes across a large radiation of phyla.</title>
        <authorList>
            <person name="Brown C.T."/>
            <person name="Hug L.A."/>
            <person name="Thomas B.C."/>
            <person name="Sharon I."/>
            <person name="Castelle C.J."/>
            <person name="Singh A."/>
            <person name="Wilkins M.J."/>
            <person name="Williams K.H."/>
            <person name="Banfield J.F."/>
        </authorList>
    </citation>
    <scope>NUCLEOTIDE SEQUENCE [LARGE SCALE GENOMIC DNA]</scope>
</reference>
<dbReference type="CDD" id="cd00568">
    <property type="entry name" value="TPP_enzymes"/>
    <property type="match status" value="1"/>
</dbReference>
<dbReference type="Gene3D" id="3.40.50.1220">
    <property type="entry name" value="TPP-binding domain"/>
    <property type="match status" value="1"/>
</dbReference>
<dbReference type="PANTHER" id="PTHR18968:SF13">
    <property type="entry name" value="ACETOLACTATE SYNTHASE CATALYTIC SUBUNIT, MITOCHONDRIAL"/>
    <property type="match status" value="1"/>
</dbReference>
<dbReference type="InterPro" id="IPR029061">
    <property type="entry name" value="THDP-binding"/>
</dbReference>
<evidence type="ECO:0000313" key="6">
    <source>
        <dbReference type="Proteomes" id="UP000034894"/>
    </source>
</evidence>